<dbReference type="AlphaFoldDB" id="A0A5B9QT26"/>
<keyword evidence="6" id="KW-0560">Oxidoreductase</keyword>
<evidence type="ECO:0000256" key="6">
    <source>
        <dbReference type="ARBA" id="ARBA00023002"/>
    </source>
</evidence>
<keyword evidence="5 10" id="KW-1133">Transmembrane helix</keyword>
<evidence type="ECO:0000256" key="2">
    <source>
        <dbReference type="ARBA" id="ARBA00006214"/>
    </source>
</evidence>
<comment type="similarity">
    <text evidence="2">Belongs to the VKOR family.</text>
</comment>
<dbReference type="RefSeq" id="WP_238388854.1">
    <property type="nucleotide sequence ID" value="NZ_CP042914.1"/>
</dbReference>
<evidence type="ECO:0000256" key="9">
    <source>
        <dbReference type="ARBA" id="ARBA00023284"/>
    </source>
</evidence>
<dbReference type="InterPro" id="IPR038354">
    <property type="entry name" value="VKOR_sf"/>
</dbReference>
<keyword evidence="7 10" id="KW-0472">Membrane</keyword>
<dbReference type="KEGG" id="rul:UC8_29080"/>
<evidence type="ECO:0000259" key="11">
    <source>
        <dbReference type="Pfam" id="PF07884"/>
    </source>
</evidence>
<dbReference type="Proteomes" id="UP000325286">
    <property type="component" value="Chromosome"/>
</dbReference>
<evidence type="ECO:0000256" key="3">
    <source>
        <dbReference type="ARBA" id="ARBA00022692"/>
    </source>
</evidence>
<evidence type="ECO:0000313" key="12">
    <source>
        <dbReference type="EMBL" id="QEG40890.1"/>
    </source>
</evidence>
<dbReference type="InterPro" id="IPR012932">
    <property type="entry name" value="VKOR"/>
</dbReference>
<feature type="transmembrane region" description="Helical" evidence="10">
    <location>
        <begin position="88"/>
        <end position="107"/>
    </location>
</feature>
<feature type="transmembrane region" description="Helical" evidence="10">
    <location>
        <begin position="300"/>
        <end position="320"/>
    </location>
</feature>
<feature type="transmembrane region" description="Helical" evidence="10">
    <location>
        <begin position="273"/>
        <end position="294"/>
    </location>
</feature>
<dbReference type="CDD" id="cd12919">
    <property type="entry name" value="VKOR_2"/>
    <property type="match status" value="1"/>
</dbReference>
<accession>A0A5B9QT26</accession>
<feature type="transmembrane region" description="Helical" evidence="10">
    <location>
        <begin position="466"/>
        <end position="483"/>
    </location>
</feature>
<keyword evidence="9" id="KW-0676">Redox-active center</keyword>
<keyword evidence="3 10" id="KW-0812">Transmembrane</keyword>
<feature type="transmembrane region" description="Helical" evidence="10">
    <location>
        <begin position="416"/>
        <end position="436"/>
    </location>
</feature>
<organism evidence="12 13">
    <name type="scientific">Roseimaritima ulvae</name>
    <dbReference type="NCBI Taxonomy" id="980254"/>
    <lineage>
        <taxon>Bacteria</taxon>
        <taxon>Pseudomonadati</taxon>
        <taxon>Planctomycetota</taxon>
        <taxon>Planctomycetia</taxon>
        <taxon>Pirellulales</taxon>
        <taxon>Pirellulaceae</taxon>
        <taxon>Roseimaritima</taxon>
    </lineage>
</organism>
<dbReference type="GO" id="GO:0016491">
    <property type="term" value="F:oxidoreductase activity"/>
    <property type="evidence" value="ECO:0007669"/>
    <property type="project" value="UniProtKB-KW"/>
</dbReference>
<dbReference type="Pfam" id="PF07884">
    <property type="entry name" value="VKOR"/>
    <property type="match status" value="1"/>
</dbReference>
<feature type="domain" description="Vitamin K epoxide reductase" evidence="11">
    <location>
        <begin position="191"/>
        <end position="320"/>
    </location>
</feature>
<dbReference type="GO" id="GO:0048038">
    <property type="term" value="F:quinone binding"/>
    <property type="evidence" value="ECO:0007669"/>
    <property type="project" value="UniProtKB-KW"/>
</dbReference>
<evidence type="ECO:0000256" key="4">
    <source>
        <dbReference type="ARBA" id="ARBA00022719"/>
    </source>
</evidence>
<reference evidence="12 13" key="1">
    <citation type="submission" date="2019-08" db="EMBL/GenBank/DDBJ databases">
        <title>Deep-cultivation of Planctomycetes and their phenomic and genomic characterization uncovers novel biology.</title>
        <authorList>
            <person name="Wiegand S."/>
            <person name="Jogler M."/>
            <person name="Boedeker C."/>
            <person name="Pinto D."/>
            <person name="Vollmers J."/>
            <person name="Rivas-Marin E."/>
            <person name="Kohn T."/>
            <person name="Peeters S.H."/>
            <person name="Heuer A."/>
            <person name="Rast P."/>
            <person name="Oberbeckmann S."/>
            <person name="Bunk B."/>
            <person name="Jeske O."/>
            <person name="Meyerdierks A."/>
            <person name="Storesund J.E."/>
            <person name="Kallscheuer N."/>
            <person name="Luecker S."/>
            <person name="Lage O.M."/>
            <person name="Pohl T."/>
            <person name="Merkel B.J."/>
            <person name="Hornburger P."/>
            <person name="Mueller R.-W."/>
            <person name="Bruemmer F."/>
            <person name="Labrenz M."/>
            <person name="Spormann A.M."/>
            <person name="Op den Camp H."/>
            <person name="Overmann J."/>
            <person name="Amann R."/>
            <person name="Jetten M.S.M."/>
            <person name="Mascher T."/>
            <person name="Medema M.H."/>
            <person name="Devos D.P."/>
            <person name="Kaster A.-K."/>
            <person name="Ovreas L."/>
            <person name="Rohde M."/>
            <person name="Galperin M.Y."/>
            <person name="Jogler C."/>
        </authorList>
    </citation>
    <scope>NUCLEOTIDE SEQUENCE [LARGE SCALE GENOMIC DNA]</scope>
    <source>
        <strain evidence="12 13">UC8</strain>
    </source>
</reference>
<evidence type="ECO:0000256" key="5">
    <source>
        <dbReference type="ARBA" id="ARBA00022989"/>
    </source>
</evidence>
<feature type="transmembrane region" description="Helical" evidence="10">
    <location>
        <begin position="389"/>
        <end position="410"/>
    </location>
</feature>
<evidence type="ECO:0000256" key="8">
    <source>
        <dbReference type="ARBA" id="ARBA00023157"/>
    </source>
</evidence>
<dbReference type="Gene3D" id="1.20.1440.130">
    <property type="entry name" value="VKOR domain"/>
    <property type="match status" value="1"/>
</dbReference>
<gene>
    <name evidence="12" type="ORF">UC8_29080</name>
</gene>
<dbReference type="EMBL" id="CP042914">
    <property type="protein sequence ID" value="QEG40890.1"/>
    <property type="molecule type" value="Genomic_DNA"/>
</dbReference>
<evidence type="ECO:0000313" key="13">
    <source>
        <dbReference type="Proteomes" id="UP000325286"/>
    </source>
</evidence>
<comment type="subcellular location">
    <subcellularLocation>
        <location evidence="1">Membrane</location>
        <topology evidence="1">Multi-pass membrane protein</topology>
    </subcellularLocation>
</comment>
<keyword evidence="8" id="KW-1015">Disulfide bond</keyword>
<protein>
    <submittedName>
        <fullName evidence="12">Vitamin K epoxide reductase family protein</fullName>
    </submittedName>
</protein>
<evidence type="ECO:0000256" key="7">
    <source>
        <dbReference type="ARBA" id="ARBA00023136"/>
    </source>
</evidence>
<keyword evidence="13" id="KW-1185">Reference proteome</keyword>
<feature type="transmembrane region" description="Helical" evidence="10">
    <location>
        <begin position="36"/>
        <end position="58"/>
    </location>
</feature>
<sequence>MHEKHSDNSGDNESHQHEMTGDDRLSMLEMHHKQTLWVYWTLPLLGFWLLLAPFNFGYLNESLWVDPSGGRGPWFAEESTPELRQLRAWLMTVSDVLSGLLLVVFGYRTLKPNRPYSLWACCFVGVWLTLAPVVFWAPTAASYANDSFVGILVMALTILIPGMPNMIMFMQHGPSQPPGWSYNPSSWPQRWIMIATGFLGFIVSRYLAMFQLGYIDYVWDPFFGFASNTEKVLNSKMSHMWPVSDGGLGAVSYTFEFLMGYMGSPSRWRTMPWMVAFFGVLVIPLGLTHIFLVISQPLIVHAWCTLCLLAALIMLPMIPLEVDEVIAMIQHVRQAKKRGDREGSLWSIFWKGGQADGCTPDDRSPAMVEFSDHPVALFKASIWGMSFPWTLLACSALGVIPVFLPTLFGIDITTTAADIGHLCGALIVTFSVISMGEVIRTGRFLNVVLALMLVVGPWLVDGTTTAYALAASALGIAVAMLSIPRGRILQTYGSWDRFIR</sequence>
<feature type="transmembrane region" description="Helical" evidence="10">
    <location>
        <begin position="148"/>
        <end position="170"/>
    </location>
</feature>
<dbReference type="GO" id="GO:0016020">
    <property type="term" value="C:membrane"/>
    <property type="evidence" value="ECO:0007669"/>
    <property type="project" value="UniProtKB-SubCell"/>
</dbReference>
<feature type="transmembrane region" description="Helical" evidence="10">
    <location>
        <begin position="191"/>
        <end position="219"/>
    </location>
</feature>
<proteinExistence type="inferred from homology"/>
<keyword evidence="4" id="KW-0874">Quinone</keyword>
<evidence type="ECO:0000256" key="10">
    <source>
        <dbReference type="SAM" id="Phobius"/>
    </source>
</evidence>
<feature type="transmembrane region" description="Helical" evidence="10">
    <location>
        <begin position="116"/>
        <end position="136"/>
    </location>
</feature>
<evidence type="ECO:0000256" key="1">
    <source>
        <dbReference type="ARBA" id="ARBA00004141"/>
    </source>
</evidence>
<name>A0A5B9QT26_9BACT</name>